<gene>
    <name evidence="1" type="ORF">BDN72DRAFT_847366</name>
</gene>
<evidence type="ECO:0000313" key="1">
    <source>
        <dbReference type="EMBL" id="TFK63660.1"/>
    </source>
</evidence>
<dbReference type="Proteomes" id="UP000308600">
    <property type="component" value="Unassembled WGS sequence"/>
</dbReference>
<keyword evidence="2" id="KW-1185">Reference proteome</keyword>
<proteinExistence type="predicted"/>
<evidence type="ECO:0000313" key="2">
    <source>
        <dbReference type="Proteomes" id="UP000308600"/>
    </source>
</evidence>
<name>A0ACD3ADB6_9AGAR</name>
<protein>
    <submittedName>
        <fullName evidence="1">Uncharacterized protein</fullName>
    </submittedName>
</protein>
<accession>A0ACD3ADB6</accession>
<organism evidence="1 2">
    <name type="scientific">Pluteus cervinus</name>
    <dbReference type="NCBI Taxonomy" id="181527"/>
    <lineage>
        <taxon>Eukaryota</taxon>
        <taxon>Fungi</taxon>
        <taxon>Dikarya</taxon>
        <taxon>Basidiomycota</taxon>
        <taxon>Agaricomycotina</taxon>
        <taxon>Agaricomycetes</taxon>
        <taxon>Agaricomycetidae</taxon>
        <taxon>Agaricales</taxon>
        <taxon>Pluteineae</taxon>
        <taxon>Pluteaceae</taxon>
        <taxon>Pluteus</taxon>
    </lineage>
</organism>
<sequence length="429" mass="48920">MVNLNPFAWSWSKKEPEPSPRGGWHDPSSSQQSYSYEERRIQNLITENDNLHNNLNNQYSEYDKLSQKYRAAKRQLEDEQRLTRSAQNELHEAQLRHDEEIKRLKSDFERRLHTEQNLIKSAENNLLQAEARHEETNLLLNQRTSELEAVQSFYPMTDSISGSELKGKVEAVNDEIMQQAAVITDALERAERHLTDDEVVQSRARELTDQGILDHTLVQALHSPNVDSFHVQLALQAVIVHAARRVITLLHPKDERHIMQLFHGITQTERYPISAKWRAVTHAQLCRTTDLTALYAPMFDYSVTSILMVGGWGGEAKRLNFPTRLDHLIDLAVELNQIIMQKVFTMQVEIIVFPPSSPFDSVVMEDESAEEPSGNTQNQQLPVLCTTSLGLAFSLVNPQATAASNSQWEYALKAKVITPRVFNLPPARA</sequence>
<reference evidence="1 2" key="1">
    <citation type="journal article" date="2019" name="Nat. Ecol. Evol.">
        <title>Megaphylogeny resolves global patterns of mushroom evolution.</title>
        <authorList>
            <person name="Varga T."/>
            <person name="Krizsan K."/>
            <person name="Foldi C."/>
            <person name="Dima B."/>
            <person name="Sanchez-Garcia M."/>
            <person name="Sanchez-Ramirez S."/>
            <person name="Szollosi G.J."/>
            <person name="Szarkandi J.G."/>
            <person name="Papp V."/>
            <person name="Albert L."/>
            <person name="Andreopoulos W."/>
            <person name="Angelini C."/>
            <person name="Antonin V."/>
            <person name="Barry K.W."/>
            <person name="Bougher N.L."/>
            <person name="Buchanan P."/>
            <person name="Buyck B."/>
            <person name="Bense V."/>
            <person name="Catcheside P."/>
            <person name="Chovatia M."/>
            <person name="Cooper J."/>
            <person name="Damon W."/>
            <person name="Desjardin D."/>
            <person name="Finy P."/>
            <person name="Geml J."/>
            <person name="Haridas S."/>
            <person name="Hughes K."/>
            <person name="Justo A."/>
            <person name="Karasinski D."/>
            <person name="Kautmanova I."/>
            <person name="Kiss B."/>
            <person name="Kocsube S."/>
            <person name="Kotiranta H."/>
            <person name="LaButti K.M."/>
            <person name="Lechner B.E."/>
            <person name="Liimatainen K."/>
            <person name="Lipzen A."/>
            <person name="Lukacs Z."/>
            <person name="Mihaltcheva S."/>
            <person name="Morgado L.N."/>
            <person name="Niskanen T."/>
            <person name="Noordeloos M.E."/>
            <person name="Ohm R.A."/>
            <person name="Ortiz-Santana B."/>
            <person name="Ovrebo C."/>
            <person name="Racz N."/>
            <person name="Riley R."/>
            <person name="Savchenko A."/>
            <person name="Shiryaev A."/>
            <person name="Soop K."/>
            <person name="Spirin V."/>
            <person name="Szebenyi C."/>
            <person name="Tomsovsky M."/>
            <person name="Tulloss R.E."/>
            <person name="Uehling J."/>
            <person name="Grigoriev I.V."/>
            <person name="Vagvolgyi C."/>
            <person name="Papp T."/>
            <person name="Martin F.M."/>
            <person name="Miettinen O."/>
            <person name="Hibbett D.S."/>
            <person name="Nagy L.G."/>
        </authorList>
    </citation>
    <scope>NUCLEOTIDE SEQUENCE [LARGE SCALE GENOMIC DNA]</scope>
    <source>
        <strain evidence="1 2">NL-1719</strain>
    </source>
</reference>
<dbReference type="EMBL" id="ML208511">
    <property type="protein sequence ID" value="TFK63660.1"/>
    <property type="molecule type" value="Genomic_DNA"/>
</dbReference>